<dbReference type="EMBL" id="GBXM01055503">
    <property type="protein sequence ID" value="JAH53074.1"/>
    <property type="molecule type" value="Transcribed_RNA"/>
</dbReference>
<accession>A0A0E9THB0</accession>
<evidence type="ECO:0000313" key="1">
    <source>
        <dbReference type="EMBL" id="JAH53074.1"/>
    </source>
</evidence>
<protein>
    <submittedName>
        <fullName evidence="1">Uncharacterized protein</fullName>
    </submittedName>
</protein>
<dbReference type="AlphaFoldDB" id="A0A0E9THB0"/>
<proteinExistence type="predicted"/>
<name>A0A0E9THB0_ANGAN</name>
<sequence>MIKQSLCLFNLPGLGRPTYCIRDWPACCPPIQYFL</sequence>
<reference evidence="1" key="1">
    <citation type="submission" date="2014-11" db="EMBL/GenBank/DDBJ databases">
        <authorList>
            <person name="Amaro Gonzalez C."/>
        </authorList>
    </citation>
    <scope>NUCLEOTIDE SEQUENCE</scope>
</reference>
<reference evidence="1" key="2">
    <citation type="journal article" date="2015" name="Fish Shellfish Immunol.">
        <title>Early steps in the European eel (Anguilla anguilla)-Vibrio vulnificus interaction in the gills: Role of the RtxA13 toxin.</title>
        <authorList>
            <person name="Callol A."/>
            <person name="Pajuelo D."/>
            <person name="Ebbesson L."/>
            <person name="Teles M."/>
            <person name="MacKenzie S."/>
            <person name="Amaro C."/>
        </authorList>
    </citation>
    <scope>NUCLEOTIDE SEQUENCE</scope>
</reference>
<organism evidence="1">
    <name type="scientific">Anguilla anguilla</name>
    <name type="common">European freshwater eel</name>
    <name type="synonym">Muraena anguilla</name>
    <dbReference type="NCBI Taxonomy" id="7936"/>
    <lineage>
        <taxon>Eukaryota</taxon>
        <taxon>Metazoa</taxon>
        <taxon>Chordata</taxon>
        <taxon>Craniata</taxon>
        <taxon>Vertebrata</taxon>
        <taxon>Euteleostomi</taxon>
        <taxon>Actinopterygii</taxon>
        <taxon>Neopterygii</taxon>
        <taxon>Teleostei</taxon>
        <taxon>Anguilliformes</taxon>
        <taxon>Anguillidae</taxon>
        <taxon>Anguilla</taxon>
    </lineage>
</organism>